<dbReference type="GO" id="GO:0047493">
    <property type="term" value="F:ceramide cholinephosphotransferase activity"/>
    <property type="evidence" value="ECO:0007669"/>
    <property type="project" value="TreeGrafter"/>
</dbReference>
<feature type="transmembrane region" description="Helical" evidence="9">
    <location>
        <begin position="224"/>
        <end position="251"/>
    </location>
</feature>
<evidence type="ECO:0000256" key="3">
    <source>
        <dbReference type="ARBA" id="ARBA00022679"/>
    </source>
</evidence>
<dbReference type="AlphaFoldDB" id="A0A0V0ZE67"/>
<dbReference type="Pfam" id="PF00536">
    <property type="entry name" value="SAM_1"/>
    <property type="match status" value="1"/>
</dbReference>
<dbReference type="Gene3D" id="1.10.150.50">
    <property type="entry name" value="Transcription Factor, Ets-1"/>
    <property type="match status" value="1"/>
</dbReference>
<keyword evidence="3" id="KW-0808">Transferase</keyword>
<comment type="subcellular location">
    <subcellularLocation>
        <location evidence="1">Membrane</location>
        <topology evidence="1">Multi-pass membrane protein</topology>
    </subcellularLocation>
</comment>
<evidence type="ECO:0000256" key="7">
    <source>
        <dbReference type="ARBA" id="ARBA00023098"/>
    </source>
</evidence>
<dbReference type="EMBL" id="JYDQ01000217">
    <property type="protein sequence ID" value="KRY10819.1"/>
    <property type="molecule type" value="Genomic_DNA"/>
</dbReference>
<evidence type="ECO:0000256" key="6">
    <source>
        <dbReference type="ARBA" id="ARBA00022989"/>
    </source>
</evidence>
<evidence type="ECO:0000256" key="8">
    <source>
        <dbReference type="ARBA" id="ARBA00023136"/>
    </source>
</evidence>
<dbReference type="GO" id="GO:0000139">
    <property type="term" value="C:Golgi membrane"/>
    <property type="evidence" value="ECO:0007669"/>
    <property type="project" value="TreeGrafter"/>
</dbReference>
<dbReference type="SMART" id="SM00454">
    <property type="entry name" value="SAM"/>
    <property type="match status" value="1"/>
</dbReference>
<dbReference type="CDD" id="cd09515">
    <property type="entry name" value="SAM_SGMS1-like"/>
    <property type="match status" value="1"/>
</dbReference>
<keyword evidence="7" id="KW-0443">Lipid metabolism</keyword>
<sequence>MERCKRNKRLQTTSCFSYAKVTKVQTNATMKADALYDVMNLSFDEKATACEISTSKIFSSKMASENDSVYSWDTNDVAKWLIEEGFASYVDLISKKHSIDGLALINLSEQDLRQPPLSLDVLGDIKRLSLAIAQLKEREENAYLRRSAKKFRVFHNIEELSAELLIAEVESADTPNKSLLKTFLAGLYFIVVVLVTSFVMVIVHDRVPDCKTYPPLPDIFLDNIPLIPWAFDVCEVLAVMLCLIWVVVILLHRHRLVLMRRCFSLLGTVFMLRCVTMMITSLSVPGQHLECQARVTDWNMKISHAFKIWYGLGMSLLNVRTCGDYMFSGHTTVVTMLNHFITEYTPDNWRLLHTMSWVANLFAIFFILAAHEHYSLDVFVASRLFLYYHSLAYHASAISAADSRTRIWFPLFWFFESGGNVGRVPNEYEWPFPSATVIRNFWNGSYFVQASKIELCKLRKIYAVHCTRAQQFLSYRNDQVLSMSVMVLKIPFEILFITFPYDEMCLFK</sequence>
<dbReference type="GO" id="GO:0005789">
    <property type="term" value="C:endoplasmic reticulum membrane"/>
    <property type="evidence" value="ECO:0007669"/>
    <property type="project" value="TreeGrafter"/>
</dbReference>
<keyword evidence="8 9" id="KW-0472">Membrane</keyword>
<dbReference type="Pfam" id="PF14360">
    <property type="entry name" value="PAP2_C"/>
    <property type="match status" value="1"/>
</dbReference>
<organism evidence="11 12">
    <name type="scientific">Trichinella patagoniensis</name>
    <dbReference type="NCBI Taxonomy" id="990121"/>
    <lineage>
        <taxon>Eukaryota</taxon>
        <taxon>Metazoa</taxon>
        <taxon>Ecdysozoa</taxon>
        <taxon>Nematoda</taxon>
        <taxon>Enoplea</taxon>
        <taxon>Dorylaimia</taxon>
        <taxon>Trichinellida</taxon>
        <taxon>Trichinellidae</taxon>
        <taxon>Trichinella</taxon>
    </lineage>
</organism>
<proteinExistence type="inferred from homology"/>
<dbReference type="GO" id="GO:0033188">
    <property type="term" value="F:sphingomyelin synthase activity"/>
    <property type="evidence" value="ECO:0007669"/>
    <property type="project" value="TreeGrafter"/>
</dbReference>
<evidence type="ECO:0000313" key="11">
    <source>
        <dbReference type="EMBL" id="KRY10818.1"/>
    </source>
</evidence>
<dbReference type="InterPro" id="IPR025749">
    <property type="entry name" value="Sphingomyelin_synth-like_dom"/>
</dbReference>
<gene>
    <name evidence="11" type="primary">Samd8</name>
    <name evidence="11" type="ORF">T12_10610</name>
</gene>
<dbReference type="InterPro" id="IPR013761">
    <property type="entry name" value="SAM/pointed_sf"/>
</dbReference>
<evidence type="ECO:0000256" key="2">
    <source>
        <dbReference type="ARBA" id="ARBA00005441"/>
    </source>
</evidence>
<feature type="transmembrane region" description="Helical" evidence="9">
    <location>
        <begin position="183"/>
        <end position="204"/>
    </location>
</feature>
<keyword evidence="12" id="KW-1185">Reference proteome</keyword>
<evidence type="ECO:0000313" key="12">
    <source>
        <dbReference type="Proteomes" id="UP000054783"/>
    </source>
</evidence>
<dbReference type="OrthoDB" id="422827at2759"/>
<dbReference type="EMBL" id="JYDQ01000217">
    <property type="protein sequence ID" value="KRY10818.1"/>
    <property type="molecule type" value="Genomic_DNA"/>
</dbReference>
<dbReference type="InterPro" id="IPR001660">
    <property type="entry name" value="SAM"/>
</dbReference>
<feature type="domain" description="SAM" evidence="10">
    <location>
        <begin position="72"/>
        <end position="138"/>
    </location>
</feature>
<feature type="transmembrane region" description="Helical" evidence="9">
    <location>
        <begin position="263"/>
        <end position="284"/>
    </location>
</feature>
<evidence type="ECO:0000256" key="5">
    <source>
        <dbReference type="ARBA" id="ARBA00022919"/>
    </source>
</evidence>
<evidence type="ECO:0000256" key="1">
    <source>
        <dbReference type="ARBA" id="ARBA00004141"/>
    </source>
</evidence>
<reference evidence="11 12" key="1">
    <citation type="submission" date="2015-01" db="EMBL/GenBank/DDBJ databases">
        <title>Evolution of Trichinella species and genotypes.</title>
        <authorList>
            <person name="Korhonen P.K."/>
            <person name="Edoardo P."/>
            <person name="Giuseppe L.R."/>
            <person name="Gasser R.B."/>
        </authorList>
    </citation>
    <scope>NUCLEOTIDE SEQUENCE [LARGE SCALE GENOMIC DNA]</scope>
    <source>
        <strain evidence="11">ISS2496</strain>
    </source>
</reference>
<protein>
    <submittedName>
        <fullName evidence="11">Sphingomyelin synthase-related protein 1</fullName>
    </submittedName>
</protein>
<comment type="caution">
    <text evidence="11">The sequence shown here is derived from an EMBL/GenBank/DDBJ whole genome shotgun (WGS) entry which is preliminary data.</text>
</comment>
<dbReference type="Proteomes" id="UP000054783">
    <property type="component" value="Unassembled WGS sequence"/>
</dbReference>
<dbReference type="STRING" id="990121.A0A0V0ZE67"/>
<evidence type="ECO:0000256" key="9">
    <source>
        <dbReference type="SAM" id="Phobius"/>
    </source>
</evidence>
<dbReference type="GO" id="GO:0005886">
    <property type="term" value="C:plasma membrane"/>
    <property type="evidence" value="ECO:0007669"/>
    <property type="project" value="TreeGrafter"/>
</dbReference>
<dbReference type="SUPFAM" id="SSF47769">
    <property type="entry name" value="SAM/Pointed domain"/>
    <property type="match status" value="1"/>
</dbReference>
<name>A0A0V0ZE67_9BILA</name>
<keyword evidence="6 9" id="KW-1133">Transmembrane helix</keyword>
<dbReference type="PROSITE" id="PS50105">
    <property type="entry name" value="SAM_DOMAIN"/>
    <property type="match status" value="1"/>
</dbReference>
<accession>A0A0V0ZE67</accession>
<dbReference type="InterPro" id="IPR045221">
    <property type="entry name" value="Sphingomyelin_synth-like"/>
</dbReference>
<evidence type="ECO:0000256" key="4">
    <source>
        <dbReference type="ARBA" id="ARBA00022692"/>
    </source>
</evidence>
<dbReference type="PANTHER" id="PTHR21290:SF25">
    <property type="entry name" value="SPHINGOMYELIN SYNTHASE-RELATED PROTEIN 1"/>
    <property type="match status" value="1"/>
</dbReference>
<comment type="similarity">
    <text evidence="2">Belongs to the sphingomyelin synthase family.</text>
</comment>
<dbReference type="GO" id="GO:0046513">
    <property type="term" value="P:ceramide biosynthetic process"/>
    <property type="evidence" value="ECO:0007669"/>
    <property type="project" value="TreeGrafter"/>
</dbReference>
<evidence type="ECO:0000259" key="10">
    <source>
        <dbReference type="PROSITE" id="PS50105"/>
    </source>
</evidence>
<keyword evidence="5" id="KW-0746">Sphingolipid metabolism</keyword>
<keyword evidence="4 9" id="KW-0812">Transmembrane</keyword>
<dbReference type="PANTHER" id="PTHR21290">
    <property type="entry name" value="SPHINGOMYELIN SYNTHETASE"/>
    <property type="match status" value="1"/>
</dbReference>